<feature type="binding site" evidence="7">
    <location>
        <position position="529"/>
    </location>
    <ligand>
        <name>ATP</name>
        <dbReference type="ChEBI" id="CHEBI:30616"/>
    </ligand>
</feature>
<feature type="region of interest" description="Aspartate" evidence="7">
    <location>
        <begin position="242"/>
        <end position="245"/>
    </location>
</feature>
<evidence type="ECO:0000256" key="2">
    <source>
        <dbReference type="ARBA" id="ARBA00022598"/>
    </source>
</evidence>
<dbReference type="InterPro" id="IPR012340">
    <property type="entry name" value="NA-bd_OB-fold"/>
</dbReference>
<dbReference type="EC" id="6.1.1.23" evidence="7"/>
<organism evidence="9 10">
    <name type="scientific">Sphingobium lactosutens DS20</name>
    <dbReference type="NCBI Taxonomy" id="1331060"/>
    <lineage>
        <taxon>Bacteria</taxon>
        <taxon>Pseudomonadati</taxon>
        <taxon>Pseudomonadota</taxon>
        <taxon>Alphaproteobacteria</taxon>
        <taxon>Sphingomonadales</taxon>
        <taxon>Sphingomonadaceae</taxon>
        <taxon>Sphingobium</taxon>
    </lineage>
</organism>
<dbReference type="SUPFAM" id="SSF50249">
    <property type="entry name" value="Nucleic acid-binding proteins"/>
    <property type="match status" value="1"/>
</dbReference>
<evidence type="ECO:0000259" key="8">
    <source>
        <dbReference type="PROSITE" id="PS50862"/>
    </source>
</evidence>
<feature type="binding site" evidence="7">
    <location>
        <begin position="264"/>
        <end position="266"/>
    </location>
    <ligand>
        <name>ATP</name>
        <dbReference type="ChEBI" id="CHEBI:30616"/>
    </ligand>
</feature>
<dbReference type="HAMAP" id="MF_00044">
    <property type="entry name" value="Asp_tRNA_synth_type1"/>
    <property type="match status" value="1"/>
</dbReference>
<dbReference type="CDD" id="cd00777">
    <property type="entry name" value="AspRS_core"/>
    <property type="match status" value="1"/>
</dbReference>
<dbReference type="GO" id="GO:0004815">
    <property type="term" value="F:aspartate-tRNA ligase activity"/>
    <property type="evidence" value="ECO:0007669"/>
    <property type="project" value="UniProtKB-UniRule"/>
</dbReference>
<comment type="catalytic activity">
    <reaction evidence="7">
        <text>tRNA(Asx) + L-aspartate + ATP = L-aspartyl-tRNA(Asx) + AMP + diphosphate</text>
        <dbReference type="Rhea" id="RHEA:18349"/>
        <dbReference type="Rhea" id="RHEA-COMP:9710"/>
        <dbReference type="Rhea" id="RHEA-COMP:9711"/>
        <dbReference type="ChEBI" id="CHEBI:29991"/>
        <dbReference type="ChEBI" id="CHEBI:30616"/>
        <dbReference type="ChEBI" id="CHEBI:33019"/>
        <dbReference type="ChEBI" id="CHEBI:78442"/>
        <dbReference type="ChEBI" id="CHEBI:78516"/>
        <dbReference type="ChEBI" id="CHEBI:456215"/>
        <dbReference type="EC" id="6.1.1.23"/>
    </reaction>
</comment>
<dbReference type="CDD" id="cd04317">
    <property type="entry name" value="EcAspRS_like_N"/>
    <property type="match status" value="1"/>
</dbReference>
<dbReference type="SUPFAM" id="SSF55681">
    <property type="entry name" value="Class II aaRS and biotin synthetases"/>
    <property type="match status" value="1"/>
</dbReference>
<keyword evidence="10" id="KW-1185">Reference proteome</keyword>
<dbReference type="PANTHER" id="PTHR22594:SF5">
    <property type="entry name" value="ASPARTATE--TRNA LIGASE, MITOCHONDRIAL"/>
    <property type="match status" value="1"/>
</dbReference>
<dbReference type="Proteomes" id="UP000015531">
    <property type="component" value="Unassembled WGS sequence"/>
</dbReference>
<dbReference type="GO" id="GO:0050560">
    <property type="term" value="F:aspartate-tRNA(Asn) ligase activity"/>
    <property type="evidence" value="ECO:0007669"/>
    <property type="project" value="UniProtKB-EC"/>
</dbReference>
<dbReference type="InterPro" id="IPR004364">
    <property type="entry name" value="Aa-tRNA-synt_II"/>
</dbReference>
<comment type="similarity">
    <text evidence="1 7">Belongs to the class-II aminoacyl-tRNA synthetase family. Type 1 subfamily.</text>
</comment>
<comment type="caution">
    <text evidence="9">The sequence shown here is derived from an EMBL/GenBank/DDBJ whole genome shotgun (WGS) entry which is preliminary data.</text>
</comment>
<comment type="subcellular location">
    <subcellularLocation>
        <location evidence="7">Cytoplasm</location>
    </subcellularLocation>
</comment>
<dbReference type="PANTHER" id="PTHR22594">
    <property type="entry name" value="ASPARTYL/LYSYL-TRNA SYNTHETASE"/>
    <property type="match status" value="1"/>
</dbReference>
<feature type="binding site" evidence="7">
    <location>
        <position position="264"/>
    </location>
    <ligand>
        <name>L-aspartate</name>
        <dbReference type="ChEBI" id="CHEBI:29991"/>
    </ligand>
</feature>
<dbReference type="Pfam" id="PF02938">
    <property type="entry name" value="GAD"/>
    <property type="match status" value="1"/>
</dbReference>
<protein>
    <recommendedName>
        <fullName evidence="7">Aspartate--tRNA(Asp/Asn) ligase</fullName>
        <ecNumber evidence="7">6.1.1.23</ecNumber>
    </recommendedName>
    <alternativeName>
        <fullName evidence="7">Aspartyl-tRNA synthetase</fullName>
        <shortName evidence="7">AspRS</shortName>
    </alternativeName>
    <alternativeName>
        <fullName evidence="7">Non-discriminating aspartyl-tRNA synthetase</fullName>
        <shortName evidence="7">ND-AspRS</shortName>
    </alternativeName>
</protein>
<evidence type="ECO:0000256" key="5">
    <source>
        <dbReference type="ARBA" id="ARBA00022917"/>
    </source>
</evidence>
<name>T0HHA3_9SPHN</name>
<dbReference type="InterPro" id="IPR002312">
    <property type="entry name" value="Asp/Asn-tRNA-synth_IIb"/>
</dbReference>
<comment type="caution">
    <text evidence="7">Lacks conserved residue(s) required for the propagation of feature annotation.</text>
</comment>
<reference evidence="9 10" key="1">
    <citation type="journal article" date="2013" name="Genome Announc.">
        <title>Draft Genome Sequence of Sphingobium lactosutens Strain DS20T, Isolated from a Hexachlorocyclohexane Dumpsite.</title>
        <authorList>
            <person name="Kumar R."/>
            <person name="Dwivedi V."/>
            <person name="Negi V."/>
            <person name="Khurana J.P."/>
            <person name="Lal R."/>
        </authorList>
    </citation>
    <scope>NUCLEOTIDE SEQUENCE [LARGE SCALE GENOMIC DNA]</scope>
    <source>
        <strain evidence="9 10">DS20</strain>
    </source>
</reference>
<evidence type="ECO:0000256" key="4">
    <source>
        <dbReference type="ARBA" id="ARBA00022840"/>
    </source>
</evidence>
<keyword evidence="7" id="KW-0963">Cytoplasm</keyword>
<dbReference type="InterPro" id="IPR047090">
    <property type="entry name" value="AspRS_core"/>
</dbReference>
<keyword evidence="6 7" id="KW-0030">Aminoacyl-tRNA synthetase</keyword>
<proteinExistence type="inferred from homology"/>
<dbReference type="PRINTS" id="PR01042">
    <property type="entry name" value="TRNASYNTHASP"/>
</dbReference>
<dbReference type="InterPro" id="IPR004115">
    <property type="entry name" value="GAD-like_sf"/>
</dbReference>
<dbReference type="Gene3D" id="3.30.1360.30">
    <property type="entry name" value="GAD-like domain"/>
    <property type="match status" value="1"/>
</dbReference>
<dbReference type="InterPro" id="IPR004365">
    <property type="entry name" value="NA-bd_OB_tRNA"/>
</dbReference>
<dbReference type="Gene3D" id="3.30.930.10">
    <property type="entry name" value="Bira Bifunctional Protein, Domain 2"/>
    <property type="match status" value="1"/>
</dbReference>
<dbReference type="PATRIC" id="fig|1331060.3.peg.3816"/>
<evidence type="ECO:0000313" key="9">
    <source>
        <dbReference type="EMBL" id="EQB12387.1"/>
    </source>
</evidence>
<dbReference type="GO" id="GO:0005737">
    <property type="term" value="C:cytoplasm"/>
    <property type="evidence" value="ECO:0007669"/>
    <property type="project" value="UniProtKB-SubCell"/>
</dbReference>
<dbReference type="InterPro" id="IPR004524">
    <property type="entry name" value="Asp-tRNA-ligase_1"/>
</dbReference>
<gene>
    <name evidence="7" type="primary">aspS</name>
    <name evidence="9" type="ORF">RLDS_19775</name>
</gene>
<dbReference type="NCBIfam" id="NF001750">
    <property type="entry name" value="PRK00476.1"/>
    <property type="match status" value="1"/>
</dbReference>
<keyword evidence="2 7" id="KW-0436">Ligase</keyword>
<accession>T0HHA3</accession>
<feature type="domain" description="Aminoacyl-transfer RNA synthetases class-II family profile" evidence="8">
    <location>
        <begin position="188"/>
        <end position="602"/>
    </location>
</feature>
<dbReference type="InterPro" id="IPR045864">
    <property type="entry name" value="aa-tRNA-synth_II/BPL/LPL"/>
</dbReference>
<dbReference type="AlphaFoldDB" id="T0HHA3"/>
<feature type="binding site" evidence="7">
    <location>
        <begin position="581"/>
        <end position="584"/>
    </location>
    <ligand>
        <name>ATP</name>
        <dbReference type="ChEBI" id="CHEBI:30616"/>
    </ligand>
</feature>
<keyword evidence="4 7" id="KW-0067">ATP-binding</keyword>
<dbReference type="GO" id="GO:0003676">
    <property type="term" value="F:nucleic acid binding"/>
    <property type="evidence" value="ECO:0007669"/>
    <property type="project" value="InterPro"/>
</dbReference>
<feature type="site" description="Important for tRNA non-discrimination" evidence="7">
    <location>
        <position position="76"/>
    </location>
</feature>
<dbReference type="GO" id="GO:0006422">
    <property type="term" value="P:aspartyl-tRNA aminoacylation"/>
    <property type="evidence" value="ECO:0007669"/>
    <property type="project" value="UniProtKB-UniRule"/>
</dbReference>
<evidence type="ECO:0000256" key="1">
    <source>
        <dbReference type="ARBA" id="ARBA00006303"/>
    </source>
</evidence>
<comment type="function">
    <text evidence="7">Aspartyl-tRNA synthetase with relaxed tRNA specificity since it is able to aspartylate not only its cognate tRNA(Asp) but also tRNA(Asn). Reaction proceeds in two steps: L-aspartate is first activated by ATP to form Asp-AMP and then transferred to the acceptor end of tRNA(Asp/Asn).</text>
</comment>
<keyword evidence="3 7" id="KW-0547">Nucleotide-binding</keyword>
<evidence type="ECO:0000256" key="3">
    <source>
        <dbReference type="ARBA" id="ARBA00022741"/>
    </source>
</evidence>
<sequence length="637" mass="70234">MVFDLIMGWPASGGLVERSTRQAHSRAATICHFRKTILKDQNAMHAYRTHTCGALTIADAGNEVRVSGWVHRKRDHGDLVFIDLRDHYGMVQIVTEVDGPVFQVIEGLRAESVVTVTGKVVARAKEAVNPNLPTGEIEIRALDAAVLSAAADLPLPVAGEQDYPEDIRLRYRFLDLRRETLHANIVKRTKIISDMRRRMEGAGFTEYSTPILTASSPEGARDFLVPSRIHPGKFYALPQAPQQYKQLLMVAGFDRYFQIAPCFRDEDPRADRLPGEFYQLDLEMSFVTQEDVWNTMEPVIAQVFEAFADGKPVTPAGSFPRIPHAEAMLKYGSDKPDLRNPIIIQDVTDHFVGSGFGIFASLVDGGARIRAIPAPGAGAGSRKFFDDMNVWARGEGYSGLGYINIKDGVPGGPIAKNHGPEATARLIEALGLGPNDGVFFAAGKESQAAKLAGLARIRVGESLDLIDKDRFELCWIVDFPFYEYDEDTKSIDFAHNPFSMPQGGLEALESQDPLTINAYQYDMVCNGYEIASGSIRNQSPDLMVKAFELVGLSKADVEERFGGLYRAFQYGAPPHGGMAAGVDRIVMLLCGAQNLREITLFPMNQRAEDLLMGAPSAAEFKQLRELHVRVVEPQAKN</sequence>
<dbReference type="InterPro" id="IPR006195">
    <property type="entry name" value="aa-tRNA-synth_II"/>
</dbReference>
<dbReference type="InterPro" id="IPR047089">
    <property type="entry name" value="Asp-tRNA-ligase_1_N"/>
</dbReference>
<dbReference type="GO" id="GO:0005524">
    <property type="term" value="F:ATP binding"/>
    <property type="evidence" value="ECO:0007669"/>
    <property type="project" value="UniProtKB-UniRule"/>
</dbReference>
<evidence type="ECO:0000256" key="6">
    <source>
        <dbReference type="ARBA" id="ARBA00023146"/>
    </source>
</evidence>
<feature type="binding site" evidence="7">
    <location>
        <position position="495"/>
    </location>
    <ligand>
        <name>L-aspartate</name>
        <dbReference type="ChEBI" id="CHEBI:29991"/>
    </ligand>
</feature>
<dbReference type="Pfam" id="PF01336">
    <property type="entry name" value="tRNA_anti-codon"/>
    <property type="match status" value="1"/>
</dbReference>
<feature type="binding site" evidence="7">
    <location>
        <position position="536"/>
    </location>
    <ligand>
        <name>L-aspartate</name>
        <dbReference type="ChEBI" id="CHEBI:29991"/>
    </ligand>
</feature>
<dbReference type="eggNOG" id="COG0173">
    <property type="taxonomic scope" value="Bacteria"/>
</dbReference>
<dbReference type="PROSITE" id="PS50862">
    <property type="entry name" value="AA_TRNA_LIGASE_II"/>
    <property type="match status" value="1"/>
</dbReference>
<dbReference type="SUPFAM" id="SSF55261">
    <property type="entry name" value="GAD domain-like"/>
    <property type="match status" value="1"/>
</dbReference>
<comment type="subunit">
    <text evidence="7">Homodimer.</text>
</comment>
<evidence type="ECO:0000313" key="10">
    <source>
        <dbReference type="Proteomes" id="UP000015531"/>
    </source>
</evidence>
<dbReference type="NCBIfam" id="TIGR00459">
    <property type="entry name" value="aspS_bact"/>
    <property type="match status" value="1"/>
</dbReference>
<dbReference type="Pfam" id="PF00152">
    <property type="entry name" value="tRNA-synt_2"/>
    <property type="match status" value="1"/>
</dbReference>
<dbReference type="InterPro" id="IPR029351">
    <property type="entry name" value="GAD_dom"/>
</dbReference>
<feature type="binding site" evidence="7">
    <location>
        <position position="218"/>
    </location>
    <ligand>
        <name>L-aspartate</name>
        <dbReference type="ChEBI" id="CHEBI:29991"/>
    </ligand>
</feature>
<evidence type="ECO:0000256" key="7">
    <source>
        <dbReference type="HAMAP-Rule" id="MF_00044"/>
    </source>
</evidence>
<dbReference type="Gene3D" id="2.40.50.140">
    <property type="entry name" value="Nucleic acid-binding proteins"/>
    <property type="match status" value="1"/>
</dbReference>
<dbReference type="EMBL" id="ATDP01000103">
    <property type="protein sequence ID" value="EQB12387.1"/>
    <property type="molecule type" value="Genomic_DNA"/>
</dbReference>
<keyword evidence="5 7" id="KW-0648">Protein biosynthesis</keyword>